<protein>
    <recommendedName>
        <fullName evidence="8">Major facilitator superfamily (MFS) profile domain-containing protein</fullName>
    </recommendedName>
</protein>
<keyword evidence="4 6" id="KW-0472">Membrane</keyword>
<feature type="transmembrane region" description="Helical" evidence="6">
    <location>
        <begin position="182"/>
        <end position="203"/>
    </location>
</feature>
<proteinExistence type="predicted"/>
<dbReference type="InterPro" id="IPR036259">
    <property type="entry name" value="MFS_trans_sf"/>
</dbReference>
<dbReference type="AlphaFoldDB" id="A0A7S2ALL9"/>
<dbReference type="Pfam" id="PF00083">
    <property type="entry name" value="Sugar_tr"/>
    <property type="match status" value="1"/>
</dbReference>
<feature type="region of interest" description="Disordered" evidence="5">
    <location>
        <begin position="246"/>
        <end position="274"/>
    </location>
</feature>
<evidence type="ECO:0000256" key="5">
    <source>
        <dbReference type="SAM" id="MobiDB-lite"/>
    </source>
</evidence>
<dbReference type="InterPro" id="IPR005828">
    <property type="entry name" value="MFS_sugar_transport-like"/>
</dbReference>
<dbReference type="GO" id="GO:0016020">
    <property type="term" value="C:membrane"/>
    <property type="evidence" value="ECO:0007669"/>
    <property type="project" value="UniProtKB-SubCell"/>
</dbReference>
<dbReference type="GO" id="GO:0022857">
    <property type="term" value="F:transmembrane transporter activity"/>
    <property type="evidence" value="ECO:0007669"/>
    <property type="project" value="InterPro"/>
</dbReference>
<keyword evidence="3 6" id="KW-1133">Transmembrane helix</keyword>
<feature type="transmembrane region" description="Helical" evidence="6">
    <location>
        <begin position="120"/>
        <end position="137"/>
    </location>
</feature>
<evidence type="ECO:0000313" key="7">
    <source>
        <dbReference type="EMBL" id="CAD9370389.1"/>
    </source>
</evidence>
<feature type="transmembrane region" description="Helical" evidence="6">
    <location>
        <begin position="215"/>
        <end position="233"/>
    </location>
</feature>
<dbReference type="SUPFAM" id="SSF103473">
    <property type="entry name" value="MFS general substrate transporter"/>
    <property type="match status" value="1"/>
</dbReference>
<keyword evidence="2 6" id="KW-0812">Transmembrane</keyword>
<organism evidence="7">
    <name type="scientific">Octactis speculum</name>
    <dbReference type="NCBI Taxonomy" id="3111310"/>
    <lineage>
        <taxon>Eukaryota</taxon>
        <taxon>Sar</taxon>
        <taxon>Stramenopiles</taxon>
        <taxon>Ochrophyta</taxon>
        <taxon>Dictyochophyceae</taxon>
        <taxon>Dictyochales</taxon>
        <taxon>Dictyochaceae</taxon>
        <taxon>Octactis</taxon>
    </lineage>
</organism>
<evidence type="ECO:0000256" key="6">
    <source>
        <dbReference type="SAM" id="Phobius"/>
    </source>
</evidence>
<accession>A0A7S2ALL9</accession>
<evidence type="ECO:0000256" key="2">
    <source>
        <dbReference type="ARBA" id="ARBA00022692"/>
    </source>
</evidence>
<gene>
    <name evidence="7" type="ORF">DSPE1174_LOCUS791</name>
</gene>
<comment type="subcellular location">
    <subcellularLocation>
        <location evidence="1">Membrane</location>
    </subcellularLocation>
</comment>
<dbReference type="Gene3D" id="1.20.1250.20">
    <property type="entry name" value="MFS general substrate transporter like domains"/>
    <property type="match status" value="1"/>
</dbReference>
<evidence type="ECO:0000256" key="3">
    <source>
        <dbReference type="ARBA" id="ARBA00022989"/>
    </source>
</evidence>
<sequence>MIGGVSTLVLFLGTDVLYAKDSQVFLDRQNDSEDTSIEVKRRLVTWKYISKLIGSGGSWFIYDFTSFGIRNYESTILDTVFDDDSLVSTMDHELMMNSLTAPGLVLSIVLLSYISPKSQVLIAAAICAIITAIFAYTLEYHSSYHTVNFVLLCSLYFMQGFGGGICNYCLCTDMYPLEVRSTFSGISGGIAKFGGVLGIVYMYSVGSVCGDGITLGIMALLYVVMFIITWVFCDSDSEMRFDQKSDEPIDDVMPSNDDDDIIMSPTGESKRLLR</sequence>
<reference evidence="7" key="1">
    <citation type="submission" date="2021-01" db="EMBL/GenBank/DDBJ databases">
        <authorList>
            <person name="Corre E."/>
            <person name="Pelletier E."/>
            <person name="Niang G."/>
            <person name="Scheremetjew M."/>
            <person name="Finn R."/>
            <person name="Kale V."/>
            <person name="Holt S."/>
            <person name="Cochrane G."/>
            <person name="Meng A."/>
            <person name="Brown T."/>
            <person name="Cohen L."/>
        </authorList>
    </citation>
    <scope>NUCLEOTIDE SEQUENCE</scope>
    <source>
        <strain evidence="7">CCMP1381</strain>
    </source>
</reference>
<evidence type="ECO:0008006" key="8">
    <source>
        <dbReference type="Google" id="ProtNLM"/>
    </source>
</evidence>
<evidence type="ECO:0000256" key="1">
    <source>
        <dbReference type="ARBA" id="ARBA00004370"/>
    </source>
</evidence>
<dbReference type="EMBL" id="HBGS01001490">
    <property type="protein sequence ID" value="CAD9370389.1"/>
    <property type="molecule type" value="Transcribed_RNA"/>
</dbReference>
<name>A0A7S2ALL9_9STRA</name>
<feature type="transmembrane region" description="Helical" evidence="6">
    <location>
        <begin position="149"/>
        <end position="170"/>
    </location>
</feature>
<evidence type="ECO:0000256" key="4">
    <source>
        <dbReference type="ARBA" id="ARBA00023136"/>
    </source>
</evidence>
<feature type="transmembrane region" description="Helical" evidence="6">
    <location>
        <begin position="94"/>
        <end position="113"/>
    </location>
</feature>